<dbReference type="Proteomes" id="UP001523565">
    <property type="component" value="Unassembled WGS sequence"/>
</dbReference>
<organism evidence="1 2">
    <name type="scientific">Ohessyouella blattaphilus</name>
    <dbReference type="NCBI Taxonomy" id="2949333"/>
    <lineage>
        <taxon>Bacteria</taxon>
        <taxon>Bacillati</taxon>
        <taxon>Bacillota</taxon>
        <taxon>Clostridia</taxon>
        <taxon>Lachnospirales</taxon>
        <taxon>Lachnospiraceae</taxon>
        <taxon>Ohessyouella</taxon>
    </lineage>
</organism>
<evidence type="ECO:0000313" key="2">
    <source>
        <dbReference type="Proteomes" id="UP001523565"/>
    </source>
</evidence>
<evidence type="ECO:0000313" key="1">
    <source>
        <dbReference type="EMBL" id="MCP1110513.1"/>
    </source>
</evidence>
<protein>
    <submittedName>
        <fullName evidence="1">Uncharacterized protein</fullName>
    </submittedName>
</protein>
<comment type="caution">
    <text evidence="1">The sequence shown here is derived from an EMBL/GenBank/DDBJ whole genome shotgun (WGS) entry which is preliminary data.</text>
</comment>
<proteinExistence type="predicted"/>
<reference evidence="1 2" key="1">
    <citation type="journal article" date="2022" name="Genome Biol. Evol.">
        <title>Host diet, physiology and behaviors set the stage for Lachnospiraceae cladogenesis.</title>
        <authorList>
            <person name="Vera-Ponce De Leon A."/>
            <person name="Schneider M."/>
            <person name="Jahnes B.C."/>
            <person name="Sadowski V."/>
            <person name="Camuy-Velez L.A."/>
            <person name="Duan J."/>
            <person name="Sabree Z.L."/>
        </authorList>
    </citation>
    <scope>NUCLEOTIDE SEQUENCE [LARGE SCALE GENOMIC DNA]</scope>
    <source>
        <strain evidence="1 2">PAL227</strain>
    </source>
</reference>
<name>A0ABT1EII0_9FIRM</name>
<keyword evidence="2" id="KW-1185">Reference proteome</keyword>
<dbReference type="RefSeq" id="WP_262069393.1">
    <property type="nucleotide sequence ID" value="NZ_JAMXOC010000014.1"/>
</dbReference>
<gene>
    <name evidence="1" type="ORF">NK118_09650</name>
</gene>
<accession>A0ABT1EII0</accession>
<dbReference type="EMBL" id="JAMZFV010000014">
    <property type="protein sequence ID" value="MCP1110513.1"/>
    <property type="molecule type" value="Genomic_DNA"/>
</dbReference>
<sequence length="49" mass="5775">MSRGIGAYANLVLQDEEWHIDVMALHIINDIFLKYQEKGEFPEYISYNV</sequence>